<comment type="caution">
    <text evidence="10">The sequence shown here is derived from an EMBL/GenBank/DDBJ whole genome shotgun (WGS) entry which is preliminary data.</text>
</comment>
<dbReference type="GO" id="GO:0003677">
    <property type="term" value="F:DNA binding"/>
    <property type="evidence" value="ECO:0007669"/>
    <property type="project" value="UniProtKB-KW"/>
</dbReference>
<proteinExistence type="inferred from homology"/>
<dbReference type="GO" id="GO:0031422">
    <property type="term" value="C:RecQ family helicase-topoisomerase III complex"/>
    <property type="evidence" value="ECO:0007669"/>
    <property type="project" value="TreeGrafter"/>
</dbReference>
<evidence type="ECO:0000259" key="9">
    <source>
        <dbReference type="PROSITE" id="PS52039"/>
    </source>
</evidence>
<keyword evidence="11" id="KW-1185">Reference proteome</keyword>
<dbReference type="Gene3D" id="1.10.290.10">
    <property type="entry name" value="Topoisomerase I, domain 4"/>
    <property type="match status" value="1"/>
</dbReference>
<evidence type="ECO:0000256" key="1">
    <source>
        <dbReference type="ARBA" id="ARBA00000213"/>
    </source>
</evidence>
<sequence>MRRVLFVAESFGVAKTLGKMLSKGHLRHSVTPPYSQFSMNFQGKPTQVSLTYIGGHLMKWDFSRELNNYWRMDKLKRLFDAPLRCVLHPAKQKMIDGLKEHAKNASTLVIWTDCDREGERIGDEIKIICRQGNPNIEVYRARFSEITESSIQSALDNPGQLDNNIVEAVNCRAQLDLRVGSAFTCLQTLFFRQNYPDTFPRDTPTQLVSYGPCQFPTLGFVVEREKAIQQFVAKPFWKLQIDHVKDGVKTTFARDGGDEFDPEKARKRYEKLHGDCQATVEVCTFPVEKPRPLALSTVEFLKLTINNLQMSASEAMESAQRLYAAGFISYPRTETDGFPDRVATSLSLNYYTYSLSELDAAWGEFAAKMLENGGADPRNGDKTDNAHWPIHPLRSATRHVFLHLAEISNFREDIPDDNDWRVYEVIVRQFLACNSRDAVGLVTQATIRLGDESFTATGVQVEDPGFLAVYPYETWSEKSAGKYDGGETLNGPQVQLIDCLTEPPPLLTEADVITWMYDYGIGTDANYNTHIDKLKKRGYVHSYENGQLRASILGQSLIDAYTAMENLLAHPQLRAELEKDLQEISKGTKSKDQVLRKHLPVYRRLFRQTEAKLGCFKVEFDRHYKGALDRGDFYKQPAVMQPQLSLRQAH</sequence>
<dbReference type="GO" id="GO:0006265">
    <property type="term" value="P:DNA topological change"/>
    <property type="evidence" value="ECO:0007669"/>
    <property type="project" value="InterPro"/>
</dbReference>
<dbReference type="InterPro" id="IPR003601">
    <property type="entry name" value="Topo_IA_2"/>
</dbReference>
<comment type="catalytic activity">
    <reaction evidence="1 7">
        <text>ATP-independent breakage of single-stranded DNA, followed by passage and rejoining.</text>
        <dbReference type="EC" id="5.6.2.1"/>
    </reaction>
</comment>
<evidence type="ECO:0000256" key="5">
    <source>
        <dbReference type="ARBA" id="ARBA00023125"/>
    </source>
</evidence>
<feature type="domain" description="Topo IA-type catalytic" evidence="9">
    <location>
        <begin position="162"/>
        <end position="606"/>
    </location>
</feature>
<dbReference type="AlphaFoldDB" id="A0AA36CCG3"/>
<evidence type="ECO:0000313" key="11">
    <source>
        <dbReference type="Proteomes" id="UP001177023"/>
    </source>
</evidence>
<dbReference type="Gene3D" id="1.10.460.10">
    <property type="entry name" value="Topoisomerase I, domain 2"/>
    <property type="match status" value="1"/>
</dbReference>
<dbReference type="PROSITE" id="PS52039">
    <property type="entry name" value="TOPO_IA_2"/>
    <property type="match status" value="1"/>
</dbReference>
<dbReference type="Pfam" id="PF01131">
    <property type="entry name" value="Topoisom_bac"/>
    <property type="match status" value="1"/>
</dbReference>
<dbReference type="Gene3D" id="3.40.50.140">
    <property type="match status" value="1"/>
</dbReference>
<dbReference type="InterPro" id="IPR023405">
    <property type="entry name" value="Topo_IA_core_domain"/>
</dbReference>
<dbReference type="GO" id="GO:0005634">
    <property type="term" value="C:nucleus"/>
    <property type="evidence" value="ECO:0007669"/>
    <property type="project" value="TreeGrafter"/>
</dbReference>
<evidence type="ECO:0000313" key="10">
    <source>
        <dbReference type="EMBL" id="CAJ0565816.1"/>
    </source>
</evidence>
<dbReference type="PROSITE" id="PS50880">
    <property type="entry name" value="TOPRIM"/>
    <property type="match status" value="1"/>
</dbReference>
<dbReference type="PRINTS" id="PR00417">
    <property type="entry name" value="PRTPISMRASEI"/>
</dbReference>
<dbReference type="SMART" id="SM00436">
    <property type="entry name" value="TOP1Bc"/>
    <property type="match status" value="1"/>
</dbReference>
<reference evidence="10" key="1">
    <citation type="submission" date="2023-06" db="EMBL/GenBank/DDBJ databases">
        <authorList>
            <person name="Delattre M."/>
        </authorList>
    </citation>
    <scope>NUCLEOTIDE SEQUENCE</scope>
    <source>
        <strain evidence="10">AF72</strain>
    </source>
</reference>
<comment type="similarity">
    <text evidence="2 7">Belongs to the type IA topoisomerase family.</text>
</comment>
<evidence type="ECO:0000256" key="6">
    <source>
        <dbReference type="ARBA" id="ARBA00023235"/>
    </source>
</evidence>
<dbReference type="InterPro" id="IPR000380">
    <property type="entry name" value="Topo_IA"/>
</dbReference>
<evidence type="ECO:0000256" key="4">
    <source>
        <dbReference type="ARBA" id="ARBA00023029"/>
    </source>
</evidence>
<keyword evidence="4 7" id="KW-0799">Topoisomerase</keyword>
<dbReference type="Proteomes" id="UP001177023">
    <property type="component" value="Unassembled WGS sequence"/>
</dbReference>
<feature type="non-terminal residue" evidence="10">
    <location>
        <position position="1"/>
    </location>
</feature>
<dbReference type="EMBL" id="CATQJA010001106">
    <property type="protein sequence ID" value="CAJ0565816.1"/>
    <property type="molecule type" value="Genomic_DNA"/>
</dbReference>
<gene>
    <name evidence="10" type="ORF">MSPICULIGERA_LOCUS4443</name>
</gene>
<name>A0AA36CCG3_9BILA</name>
<comment type="function">
    <text evidence="7">Introduces a single-strand break via transesterification at a target site in duplex DNA. Releases the supercoiling and torsional tension of DNA introduced during the DNA replication and transcription by transiently cleaving and rejoining one strand of the DNA duplex. The scissile phosphodiester is attacked by the catalytic tyrosine of the enzyme, resulting in the formation of a DNA-(5'-phosphotyrosyl)-enzyme intermediate and the expulsion of a 3'-OH DNA strand.</text>
</comment>
<evidence type="ECO:0000256" key="2">
    <source>
        <dbReference type="ARBA" id="ARBA00009446"/>
    </source>
</evidence>
<evidence type="ECO:0000256" key="7">
    <source>
        <dbReference type="RuleBase" id="RU362092"/>
    </source>
</evidence>
<dbReference type="InterPro" id="IPR003602">
    <property type="entry name" value="Topo_IA_DNA-bd_dom"/>
</dbReference>
<dbReference type="EC" id="5.6.2.1" evidence="3 7"/>
<dbReference type="InterPro" id="IPR013824">
    <property type="entry name" value="Topo_IA_cen_sub1"/>
</dbReference>
<dbReference type="SMART" id="SM00437">
    <property type="entry name" value="TOP1Ac"/>
    <property type="match status" value="1"/>
</dbReference>
<dbReference type="InterPro" id="IPR013826">
    <property type="entry name" value="Topo_IA_cen_sub3"/>
</dbReference>
<dbReference type="PANTHER" id="PTHR11390:SF21">
    <property type="entry name" value="DNA TOPOISOMERASE 3-ALPHA"/>
    <property type="match status" value="1"/>
</dbReference>
<dbReference type="Pfam" id="PF01751">
    <property type="entry name" value="Toprim"/>
    <property type="match status" value="1"/>
</dbReference>
<dbReference type="GO" id="GO:0006310">
    <property type="term" value="P:DNA recombination"/>
    <property type="evidence" value="ECO:0007669"/>
    <property type="project" value="TreeGrafter"/>
</dbReference>
<dbReference type="InterPro" id="IPR006171">
    <property type="entry name" value="TOPRIM_dom"/>
</dbReference>
<dbReference type="InterPro" id="IPR013825">
    <property type="entry name" value="Topo_IA_cen_sub2"/>
</dbReference>
<keyword evidence="6 7" id="KW-0413">Isomerase</keyword>
<dbReference type="CDD" id="cd00186">
    <property type="entry name" value="TOP1Ac"/>
    <property type="match status" value="1"/>
</dbReference>
<dbReference type="PANTHER" id="PTHR11390">
    <property type="entry name" value="PROKARYOTIC DNA TOPOISOMERASE"/>
    <property type="match status" value="1"/>
</dbReference>
<accession>A0AA36CCG3</accession>
<dbReference type="GO" id="GO:0006281">
    <property type="term" value="P:DNA repair"/>
    <property type="evidence" value="ECO:0007669"/>
    <property type="project" value="TreeGrafter"/>
</dbReference>
<feature type="domain" description="Toprim" evidence="8">
    <location>
        <begin position="3"/>
        <end position="144"/>
    </location>
</feature>
<dbReference type="SMART" id="SM00493">
    <property type="entry name" value="TOPRIM"/>
    <property type="match status" value="1"/>
</dbReference>
<dbReference type="InterPro" id="IPR013497">
    <property type="entry name" value="Topo_IA_cen"/>
</dbReference>
<evidence type="ECO:0000259" key="8">
    <source>
        <dbReference type="PROSITE" id="PS50880"/>
    </source>
</evidence>
<organism evidence="10 11">
    <name type="scientific">Mesorhabditis spiculigera</name>
    <dbReference type="NCBI Taxonomy" id="96644"/>
    <lineage>
        <taxon>Eukaryota</taxon>
        <taxon>Metazoa</taxon>
        <taxon>Ecdysozoa</taxon>
        <taxon>Nematoda</taxon>
        <taxon>Chromadorea</taxon>
        <taxon>Rhabditida</taxon>
        <taxon>Rhabditina</taxon>
        <taxon>Rhabditomorpha</taxon>
        <taxon>Rhabditoidea</taxon>
        <taxon>Rhabditidae</taxon>
        <taxon>Mesorhabditinae</taxon>
        <taxon>Mesorhabditis</taxon>
    </lineage>
</organism>
<dbReference type="Gene3D" id="2.70.20.10">
    <property type="entry name" value="Topoisomerase I, domain 3"/>
    <property type="match status" value="1"/>
</dbReference>
<dbReference type="GO" id="GO:0003917">
    <property type="term" value="F:DNA topoisomerase type I (single strand cut, ATP-independent) activity"/>
    <property type="evidence" value="ECO:0007669"/>
    <property type="project" value="UniProtKB-EC"/>
</dbReference>
<keyword evidence="5 7" id="KW-0238">DNA-binding</keyword>
<dbReference type="CDD" id="cd01028">
    <property type="entry name" value="TOPRIM_TopoIA"/>
    <property type="match status" value="1"/>
</dbReference>
<evidence type="ECO:0000256" key="3">
    <source>
        <dbReference type="ARBA" id="ARBA00012891"/>
    </source>
</evidence>
<dbReference type="SUPFAM" id="SSF56712">
    <property type="entry name" value="Prokaryotic type I DNA topoisomerase"/>
    <property type="match status" value="1"/>
</dbReference>
<protein>
    <recommendedName>
        <fullName evidence="3 7">DNA topoisomerase</fullName>
        <ecNumber evidence="3 7">5.6.2.1</ecNumber>
    </recommendedName>
</protein>